<protein>
    <submittedName>
        <fullName evidence="1">Uncharacterized protein</fullName>
    </submittedName>
</protein>
<accession>A0A067D1G2</accession>
<organism evidence="1 2">
    <name type="scientific">Citrus sinensis</name>
    <name type="common">Sweet orange</name>
    <name type="synonym">Citrus aurantium var. sinensis</name>
    <dbReference type="NCBI Taxonomy" id="2711"/>
    <lineage>
        <taxon>Eukaryota</taxon>
        <taxon>Viridiplantae</taxon>
        <taxon>Streptophyta</taxon>
        <taxon>Embryophyta</taxon>
        <taxon>Tracheophyta</taxon>
        <taxon>Spermatophyta</taxon>
        <taxon>Magnoliopsida</taxon>
        <taxon>eudicotyledons</taxon>
        <taxon>Gunneridae</taxon>
        <taxon>Pentapetalae</taxon>
        <taxon>rosids</taxon>
        <taxon>malvids</taxon>
        <taxon>Sapindales</taxon>
        <taxon>Rutaceae</taxon>
        <taxon>Aurantioideae</taxon>
        <taxon>Citrus</taxon>
    </lineage>
</organism>
<name>A0A067D1G2_CITSI</name>
<sequence length="103" mass="11060">MFGGENNNVLLPGYLADHQFQFNSNALPQLQLFGDGDRSKGCGIVNALSVEFCIACREPKMAAAVNEPTESGDVAICLCSSWMQRWSLKIHGESACNYSGAAS</sequence>
<evidence type="ECO:0000313" key="2">
    <source>
        <dbReference type="Proteomes" id="UP000027120"/>
    </source>
</evidence>
<gene>
    <name evidence="1" type="ORF">CISIN_1g042470mg</name>
</gene>
<dbReference type="AlphaFoldDB" id="A0A067D1G2"/>
<keyword evidence="2" id="KW-1185">Reference proteome</keyword>
<dbReference type="EMBL" id="KK793036">
    <property type="protein sequence ID" value="KDO36804.1"/>
    <property type="molecule type" value="Genomic_DNA"/>
</dbReference>
<dbReference type="Proteomes" id="UP000027120">
    <property type="component" value="Unassembled WGS sequence"/>
</dbReference>
<reference evidence="1 2" key="1">
    <citation type="submission" date="2014-04" db="EMBL/GenBank/DDBJ databases">
        <authorList>
            <consortium name="International Citrus Genome Consortium"/>
            <person name="Gmitter F."/>
            <person name="Chen C."/>
            <person name="Farmerie W."/>
            <person name="Harkins T."/>
            <person name="Desany B."/>
            <person name="Mohiuddin M."/>
            <person name="Kodira C."/>
            <person name="Borodovsky M."/>
            <person name="Lomsadze A."/>
            <person name="Burns P."/>
            <person name="Jenkins J."/>
            <person name="Prochnik S."/>
            <person name="Shu S."/>
            <person name="Chapman J."/>
            <person name="Pitluck S."/>
            <person name="Schmutz J."/>
            <person name="Rokhsar D."/>
        </authorList>
    </citation>
    <scope>NUCLEOTIDE SEQUENCE</scope>
</reference>
<evidence type="ECO:0000313" key="1">
    <source>
        <dbReference type="EMBL" id="KDO36804.1"/>
    </source>
</evidence>
<proteinExistence type="predicted"/>